<dbReference type="InterPro" id="IPR032675">
    <property type="entry name" value="LRR_dom_sf"/>
</dbReference>
<evidence type="ECO:0000313" key="2">
    <source>
        <dbReference type="EMBL" id="KAA5538998.1"/>
    </source>
</evidence>
<gene>
    <name evidence="2" type="ORF">FYK55_25720</name>
</gene>
<dbReference type="Proteomes" id="UP000324479">
    <property type="component" value="Unassembled WGS sequence"/>
</dbReference>
<evidence type="ECO:0008006" key="4">
    <source>
        <dbReference type="Google" id="ProtNLM"/>
    </source>
</evidence>
<dbReference type="Gene3D" id="3.80.10.10">
    <property type="entry name" value="Ribonuclease Inhibitor"/>
    <property type="match status" value="1"/>
</dbReference>
<accession>A0A5M6CUS6</accession>
<name>A0A5M6CUS6_9BACT</name>
<feature type="transmembrane region" description="Helical" evidence="1">
    <location>
        <begin position="6"/>
        <end position="27"/>
    </location>
</feature>
<organism evidence="2 3">
    <name type="scientific">Roseiconus nitratireducens</name>
    <dbReference type="NCBI Taxonomy" id="2605748"/>
    <lineage>
        <taxon>Bacteria</taxon>
        <taxon>Pseudomonadati</taxon>
        <taxon>Planctomycetota</taxon>
        <taxon>Planctomycetia</taxon>
        <taxon>Pirellulales</taxon>
        <taxon>Pirellulaceae</taxon>
        <taxon>Roseiconus</taxon>
    </lineage>
</organism>
<dbReference type="RefSeq" id="WP_161604752.1">
    <property type="nucleotide sequence ID" value="NZ_VWOX01000023.1"/>
</dbReference>
<keyword evidence="3" id="KW-1185">Reference proteome</keyword>
<keyword evidence="1" id="KW-0472">Membrane</keyword>
<keyword evidence="1" id="KW-1133">Transmembrane helix</keyword>
<dbReference type="EMBL" id="VWOX01000023">
    <property type="protein sequence ID" value="KAA5538998.1"/>
    <property type="molecule type" value="Genomic_DNA"/>
</dbReference>
<reference evidence="2 3" key="1">
    <citation type="submission" date="2019-08" db="EMBL/GenBank/DDBJ databases">
        <authorList>
            <person name="Dhanesh K."/>
            <person name="Kumar G."/>
            <person name="Sasikala C."/>
            <person name="Venkata Ramana C."/>
        </authorList>
    </citation>
    <scope>NUCLEOTIDE SEQUENCE [LARGE SCALE GENOMIC DNA]</scope>
    <source>
        <strain evidence="2 3">JC645</strain>
    </source>
</reference>
<proteinExistence type="predicted"/>
<comment type="caution">
    <text evidence="2">The sequence shown here is derived from an EMBL/GenBank/DDBJ whole genome shotgun (WGS) entry which is preliminary data.</text>
</comment>
<evidence type="ECO:0000256" key="1">
    <source>
        <dbReference type="SAM" id="Phobius"/>
    </source>
</evidence>
<evidence type="ECO:0000313" key="3">
    <source>
        <dbReference type="Proteomes" id="UP000324479"/>
    </source>
</evidence>
<sequence>MLFKHWFWFAILASILVLAMFAGRGILQQRSSDVAYQALSDCGVEVKDPEDCQMSNGMSIPHNLRGLDFKGVDSCKVLAELRPGFCGEIGWLSFYRSGVYSRLSRNSAIPTFPRCEFLWVGEINGEVVQIPRLDFVPTLRELRLVTCELEQSALADLEGMELLYYVSLHGVQNVGEILNSLGTKELISLALLECEVPVDFLARIDDADSLEFLDVRFSSISDAHLELLGKYKHLKRLNLTGTDVTDASVKLISECDSMQMLILSGTGISQSGLEVLSKELPESKILF</sequence>
<dbReference type="AlphaFoldDB" id="A0A5M6CUS6"/>
<dbReference type="SUPFAM" id="SSF52047">
    <property type="entry name" value="RNI-like"/>
    <property type="match status" value="1"/>
</dbReference>
<keyword evidence="1" id="KW-0812">Transmembrane</keyword>
<protein>
    <recommendedName>
        <fullName evidence="4">Leucine Rich repeats (2 copies)</fullName>
    </recommendedName>
</protein>